<evidence type="ECO:0000256" key="1">
    <source>
        <dbReference type="SAM" id="Phobius"/>
    </source>
</evidence>
<feature type="transmembrane region" description="Helical" evidence="1">
    <location>
        <begin position="79"/>
        <end position="102"/>
    </location>
</feature>
<dbReference type="Pfam" id="PF13398">
    <property type="entry name" value="Peptidase_M50B"/>
    <property type="match status" value="1"/>
</dbReference>
<organism evidence="2">
    <name type="scientific">Candidatus Moduliflexus flocculans</name>
    <dbReference type="NCBI Taxonomy" id="1499966"/>
    <lineage>
        <taxon>Bacteria</taxon>
        <taxon>Candidatus Moduliflexota</taxon>
        <taxon>Candidatus Moduliflexia</taxon>
        <taxon>Candidatus Moduliflexales</taxon>
        <taxon>Candidatus Moduliflexaceae</taxon>
    </lineage>
</organism>
<keyword evidence="1" id="KW-0812">Transmembrane</keyword>
<feature type="transmembrane region" description="Helical" evidence="1">
    <location>
        <begin position="12"/>
        <end position="31"/>
    </location>
</feature>
<feature type="transmembrane region" description="Helical" evidence="1">
    <location>
        <begin position="109"/>
        <end position="126"/>
    </location>
</feature>
<keyword evidence="1" id="KW-1133">Transmembrane helix</keyword>
<name>A0A0S6W459_9BACT</name>
<dbReference type="EMBL" id="DF820459">
    <property type="protein sequence ID" value="GAK52970.1"/>
    <property type="molecule type" value="Genomic_DNA"/>
</dbReference>
<gene>
    <name evidence="2" type="ORF">U14_04229</name>
</gene>
<keyword evidence="1" id="KW-0472">Membrane</keyword>
<evidence type="ECO:0000313" key="2">
    <source>
        <dbReference type="EMBL" id="GAK52970.1"/>
    </source>
</evidence>
<dbReference type="PANTHER" id="PTHR33979">
    <property type="entry name" value="OS02G0221600 PROTEIN"/>
    <property type="match status" value="1"/>
</dbReference>
<proteinExistence type="predicted"/>
<protein>
    <submittedName>
        <fullName evidence="2">Expressed protein</fullName>
    </submittedName>
</protein>
<dbReference type="Proteomes" id="UP000030700">
    <property type="component" value="Unassembled WGS sequence"/>
</dbReference>
<sequence length="231" mass="25151">MNTRSLKQLDWQTLGILAGMFLIALIFWNTIFIYPIKLFVVILHEFSHGLAAILTGGSIVKIEVDQRIGGVCYTRGGSLFIVASAGYLGSILWGGLILIIASRTKHDKILGMAIGGLLILLSILYIRNLFGFLFTAGFGAALAAISYFASNHIVDMLMKFLGMTSCLYVLIDIKEDLIQRTNIGSDADAIAQLLGVQALSLPIGIFWILLALAAFAFFLWISSKGETTNNL</sequence>
<feature type="transmembrane region" description="Helical" evidence="1">
    <location>
        <begin position="199"/>
        <end position="221"/>
    </location>
</feature>
<feature type="transmembrane region" description="Helical" evidence="1">
    <location>
        <begin position="132"/>
        <end position="149"/>
    </location>
</feature>
<dbReference type="HOGENOM" id="CLU_066780_2_1_0"/>
<evidence type="ECO:0000313" key="3">
    <source>
        <dbReference type="Proteomes" id="UP000030700"/>
    </source>
</evidence>
<dbReference type="STRING" id="1499966.U14_04229"/>
<reference evidence="2" key="1">
    <citation type="journal article" date="2015" name="PeerJ">
        <title>First genomic representation of candidate bacterial phylum KSB3 points to enhanced environmental sensing as a trigger of wastewater bulking.</title>
        <authorList>
            <person name="Sekiguchi Y."/>
            <person name="Ohashi A."/>
            <person name="Parks D.H."/>
            <person name="Yamauchi T."/>
            <person name="Tyson G.W."/>
            <person name="Hugenholtz P."/>
        </authorList>
    </citation>
    <scope>NUCLEOTIDE SEQUENCE [LARGE SCALE GENOMIC DNA]</scope>
</reference>
<dbReference type="AlphaFoldDB" id="A0A0S6W459"/>
<dbReference type="InterPro" id="IPR049500">
    <property type="entry name" value="Peptidase_M50B-like"/>
</dbReference>
<dbReference type="PANTHER" id="PTHR33979:SF2">
    <property type="entry name" value="PEPTIDASE M50B-LIKE-DOMAIN-CONTAINING PROTEIN"/>
    <property type="match status" value="1"/>
</dbReference>
<accession>A0A0S6W459</accession>
<keyword evidence="3" id="KW-1185">Reference proteome</keyword>